<organism evidence="1 2">
    <name type="scientific">Heligmosomoides polygyrus</name>
    <name type="common">Parasitic roundworm</name>
    <dbReference type="NCBI Taxonomy" id="6339"/>
    <lineage>
        <taxon>Eukaryota</taxon>
        <taxon>Metazoa</taxon>
        <taxon>Ecdysozoa</taxon>
        <taxon>Nematoda</taxon>
        <taxon>Chromadorea</taxon>
        <taxon>Rhabditida</taxon>
        <taxon>Rhabditina</taxon>
        <taxon>Rhabditomorpha</taxon>
        <taxon>Strongyloidea</taxon>
        <taxon>Heligmosomidae</taxon>
        <taxon>Heligmosomoides</taxon>
    </lineage>
</organism>
<evidence type="ECO:0000313" key="1">
    <source>
        <dbReference type="Proteomes" id="UP000050761"/>
    </source>
</evidence>
<protein>
    <submittedName>
        <fullName evidence="2">Secreted protein</fullName>
    </submittedName>
</protein>
<sequence length="64" mass="7321">LQRRPWLLQKPLMMEMPTRSSSRAMVSSICSDFQSCAIGRPRILRSFSESMMRTAIFSWTAGGH</sequence>
<proteinExistence type="predicted"/>
<evidence type="ECO:0000313" key="2">
    <source>
        <dbReference type="WBParaSite" id="HPBE_0002665901-mRNA-1"/>
    </source>
</evidence>
<reference evidence="2" key="1">
    <citation type="submission" date="2019-09" db="UniProtKB">
        <authorList>
            <consortium name="WormBaseParasite"/>
        </authorList>
    </citation>
    <scope>IDENTIFICATION</scope>
</reference>
<keyword evidence="1" id="KW-1185">Reference proteome</keyword>
<dbReference type="Proteomes" id="UP000050761">
    <property type="component" value="Unassembled WGS sequence"/>
</dbReference>
<dbReference type="WBParaSite" id="HPBE_0002665901-mRNA-1">
    <property type="protein sequence ID" value="HPBE_0002665901-mRNA-1"/>
    <property type="gene ID" value="HPBE_0002665901"/>
</dbReference>
<name>A0A183GVD9_HELPZ</name>
<accession>A0A183GVD9</accession>
<dbReference type="AlphaFoldDB" id="A0A183GVD9"/>